<dbReference type="GO" id="GO:0016209">
    <property type="term" value="F:antioxidant activity"/>
    <property type="evidence" value="ECO:0007669"/>
    <property type="project" value="InterPro"/>
</dbReference>
<dbReference type="GO" id="GO:0016491">
    <property type="term" value="F:oxidoreductase activity"/>
    <property type="evidence" value="ECO:0007669"/>
    <property type="project" value="InterPro"/>
</dbReference>
<dbReference type="PANTHER" id="PTHR42852:SF13">
    <property type="entry name" value="PROTEIN DIPZ"/>
    <property type="match status" value="1"/>
</dbReference>
<reference evidence="2 3" key="1">
    <citation type="submission" date="2022-02" db="EMBL/GenBank/DDBJ databases">
        <title>The genome sequence of Shewanella sp. 3B26.</title>
        <authorList>
            <person name="Du J."/>
        </authorList>
    </citation>
    <scope>NUCLEOTIDE SEQUENCE [LARGE SCALE GENOMIC DNA]</scope>
    <source>
        <strain evidence="2 3">3B26</strain>
    </source>
</reference>
<accession>A0AAJ1BHM9</accession>
<dbReference type="CDD" id="cd02966">
    <property type="entry name" value="TlpA_like_family"/>
    <property type="match status" value="1"/>
</dbReference>
<dbReference type="PANTHER" id="PTHR42852">
    <property type="entry name" value="THIOL:DISULFIDE INTERCHANGE PROTEIN DSBE"/>
    <property type="match status" value="1"/>
</dbReference>
<dbReference type="SUPFAM" id="SSF52833">
    <property type="entry name" value="Thioredoxin-like"/>
    <property type="match status" value="1"/>
</dbReference>
<dbReference type="InterPro" id="IPR036249">
    <property type="entry name" value="Thioredoxin-like_sf"/>
</dbReference>
<dbReference type="InterPro" id="IPR000866">
    <property type="entry name" value="AhpC/TSA"/>
</dbReference>
<dbReference type="PROSITE" id="PS51352">
    <property type="entry name" value="THIOREDOXIN_2"/>
    <property type="match status" value="1"/>
</dbReference>
<evidence type="ECO:0000313" key="3">
    <source>
        <dbReference type="Proteomes" id="UP001297581"/>
    </source>
</evidence>
<feature type="domain" description="Thioredoxin" evidence="1">
    <location>
        <begin position="3"/>
        <end position="153"/>
    </location>
</feature>
<evidence type="ECO:0000313" key="2">
    <source>
        <dbReference type="EMBL" id="MCH4294915.1"/>
    </source>
</evidence>
<dbReference type="Pfam" id="PF00578">
    <property type="entry name" value="AhpC-TSA"/>
    <property type="match status" value="1"/>
</dbReference>
<keyword evidence="3" id="KW-1185">Reference proteome</keyword>
<dbReference type="RefSeq" id="WP_240591193.1">
    <property type="nucleotide sequence ID" value="NZ_JAKUDL010000003.1"/>
</dbReference>
<dbReference type="Proteomes" id="UP001297581">
    <property type="component" value="Unassembled WGS sequence"/>
</dbReference>
<protein>
    <submittedName>
        <fullName evidence="2">TlpA family protein disulfide reductase</fullName>
    </submittedName>
</protein>
<organism evidence="2 3">
    <name type="scientific">Shewanella zhuhaiensis</name>
    <dbReference type="NCBI Taxonomy" id="2919576"/>
    <lineage>
        <taxon>Bacteria</taxon>
        <taxon>Pseudomonadati</taxon>
        <taxon>Pseudomonadota</taxon>
        <taxon>Gammaproteobacteria</taxon>
        <taxon>Alteromonadales</taxon>
        <taxon>Shewanellaceae</taxon>
        <taxon>Shewanella</taxon>
    </lineage>
</organism>
<dbReference type="EMBL" id="JAKUDL010000003">
    <property type="protein sequence ID" value="MCH4294915.1"/>
    <property type="molecule type" value="Genomic_DNA"/>
</dbReference>
<dbReference type="AlphaFoldDB" id="A0AAJ1BHM9"/>
<dbReference type="InterPro" id="IPR050553">
    <property type="entry name" value="Thioredoxin_ResA/DsbE_sf"/>
</dbReference>
<sequence>MSHIEFPLAPELAVSGWLNTPKPLSLEDFRGKPLLIYVFQMLCPACISHGLPQLARVASTFGDDIAIIGLHSVFEHHGVMGPEALQAFVHEYRLRFPIAIDRPAGRIPETMARWGFQGTPTLVLLDADGRQRMQHLGPLEDMKLGKAIGALLMQETLLARQFNHREASESGMSADSGAELCDDRLCQL</sequence>
<name>A0AAJ1BHM9_9GAMM</name>
<dbReference type="InterPro" id="IPR013766">
    <property type="entry name" value="Thioredoxin_domain"/>
</dbReference>
<evidence type="ECO:0000259" key="1">
    <source>
        <dbReference type="PROSITE" id="PS51352"/>
    </source>
</evidence>
<gene>
    <name evidence="2" type="ORF">MJ923_11430</name>
</gene>
<dbReference type="Gene3D" id="3.40.30.10">
    <property type="entry name" value="Glutaredoxin"/>
    <property type="match status" value="1"/>
</dbReference>
<comment type="caution">
    <text evidence="2">The sequence shown here is derived from an EMBL/GenBank/DDBJ whole genome shotgun (WGS) entry which is preliminary data.</text>
</comment>
<proteinExistence type="predicted"/>